<name>A0AAJ0D526_9PEZI</name>
<feature type="region of interest" description="Disordered" evidence="2">
    <location>
        <begin position="325"/>
        <end position="374"/>
    </location>
</feature>
<gene>
    <name evidence="3" type="ORF">LTR09_012204</name>
</gene>
<evidence type="ECO:0000256" key="1">
    <source>
        <dbReference type="SAM" id="Coils"/>
    </source>
</evidence>
<feature type="region of interest" description="Disordered" evidence="2">
    <location>
        <begin position="387"/>
        <end position="470"/>
    </location>
</feature>
<keyword evidence="1" id="KW-0175">Coiled coil</keyword>
<feature type="compositionally biased region" description="Low complexity" evidence="2">
    <location>
        <begin position="140"/>
        <end position="160"/>
    </location>
</feature>
<feature type="compositionally biased region" description="Acidic residues" evidence="2">
    <location>
        <begin position="638"/>
        <end position="651"/>
    </location>
</feature>
<feature type="compositionally biased region" description="Polar residues" evidence="2">
    <location>
        <begin position="353"/>
        <end position="368"/>
    </location>
</feature>
<feature type="region of interest" description="Disordered" evidence="2">
    <location>
        <begin position="488"/>
        <end position="682"/>
    </location>
</feature>
<feature type="compositionally biased region" description="Acidic residues" evidence="2">
    <location>
        <begin position="572"/>
        <end position="587"/>
    </location>
</feature>
<feature type="coiled-coil region" evidence="1">
    <location>
        <begin position="16"/>
        <end position="57"/>
    </location>
</feature>
<dbReference type="EMBL" id="JAWDJX010000101">
    <property type="protein sequence ID" value="KAK3046296.1"/>
    <property type="molecule type" value="Genomic_DNA"/>
</dbReference>
<feature type="region of interest" description="Disordered" evidence="2">
    <location>
        <begin position="122"/>
        <end position="187"/>
    </location>
</feature>
<accession>A0AAJ0D526</accession>
<comment type="caution">
    <text evidence="3">The sequence shown here is derived from an EMBL/GenBank/DDBJ whole genome shotgun (WGS) entry which is preliminary data.</text>
</comment>
<feature type="compositionally biased region" description="Basic and acidic residues" evidence="2">
    <location>
        <begin position="328"/>
        <end position="343"/>
    </location>
</feature>
<feature type="compositionally biased region" description="Low complexity" evidence="2">
    <location>
        <begin position="495"/>
        <end position="510"/>
    </location>
</feature>
<dbReference type="Proteomes" id="UP001271007">
    <property type="component" value="Unassembled WGS sequence"/>
</dbReference>
<feature type="compositionally biased region" description="Polar residues" evidence="2">
    <location>
        <begin position="396"/>
        <end position="426"/>
    </location>
</feature>
<organism evidence="3 4">
    <name type="scientific">Extremus antarcticus</name>
    <dbReference type="NCBI Taxonomy" id="702011"/>
    <lineage>
        <taxon>Eukaryota</taxon>
        <taxon>Fungi</taxon>
        <taxon>Dikarya</taxon>
        <taxon>Ascomycota</taxon>
        <taxon>Pezizomycotina</taxon>
        <taxon>Dothideomycetes</taxon>
        <taxon>Dothideomycetidae</taxon>
        <taxon>Mycosphaerellales</taxon>
        <taxon>Extremaceae</taxon>
        <taxon>Extremus</taxon>
    </lineage>
</organism>
<sequence>MSQNLLDVGAALTSFVDEVKAELQSLKQANATLSESLEASKAQVTELTNSVHILQAKTDGAETAITALQTSRQQTIEGVAEQGRKIEKLITKEKSALEVFEEIYETNAGLAHRLGELEQQLHNHQMDADAHTEPRSPYGSSPLRKSQLSRSSLRSLIPSPHKVGDAQQEDYDIKSASPERQVPTPRSRYDYSWLKSDNAESQEPSSQRSFVTARLSFERDTSVGTDMTFGRTPQANRLYQRGQIPGGRSLKRLLPIKPAQSRETGREEAGGMPVGRYVEMLPLGRPAQGIDSDRSDGMALVPLQPQQDVSEGTRKKRKIANAAEDVLEGDKDAQDGVFKRPELPTRASKRSTARPTPQGSSRTKQATKTKPALTAVVDDVIEDVEDESSDIVVAPRTQTAQPPDSNSAEEVIRSSSLDGAHQQQEDVQPEYDTPHPHSALYHVPDTGAETLLTAARSDDMAPASSNGLQARETHSVLLARFNARTGYVQKSASRATADTATAEAAAGPGIEEAEADDREAISLEPTNRRSRKEPSKSESVSSAGVEKLKAAPTSKKGSARKRVSRLNPTLEPEPELEVEDEDDDEDATMQNNDRPAHKRSAKSATIGGGKHKSPTSVRRGTRRSTGAVTERVQTVEAAEADEPEEPEETEEPSPPIKRRLRDGPVKSAKGQDPTDWSLIPKK</sequence>
<reference evidence="3" key="1">
    <citation type="submission" date="2023-04" db="EMBL/GenBank/DDBJ databases">
        <title>Black Yeasts Isolated from many extreme environments.</title>
        <authorList>
            <person name="Coleine C."/>
            <person name="Stajich J.E."/>
            <person name="Selbmann L."/>
        </authorList>
    </citation>
    <scope>NUCLEOTIDE SEQUENCE</scope>
    <source>
        <strain evidence="3">CCFEE 5312</strain>
    </source>
</reference>
<proteinExistence type="predicted"/>
<dbReference type="AlphaFoldDB" id="A0AAJ0D526"/>
<feature type="compositionally biased region" description="Low complexity" evidence="2">
    <location>
        <begin position="615"/>
        <end position="629"/>
    </location>
</feature>
<evidence type="ECO:0000313" key="3">
    <source>
        <dbReference type="EMBL" id="KAK3046296.1"/>
    </source>
</evidence>
<protein>
    <submittedName>
        <fullName evidence="3">Uncharacterized protein</fullName>
    </submittedName>
</protein>
<evidence type="ECO:0000256" key="2">
    <source>
        <dbReference type="SAM" id="MobiDB-lite"/>
    </source>
</evidence>
<keyword evidence="4" id="KW-1185">Reference proteome</keyword>
<evidence type="ECO:0000313" key="4">
    <source>
        <dbReference type="Proteomes" id="UP001271007"/>
    </source>
</evidence>
<feature type="compositionally biased region" description="Basic and acidic residues" evidence="2">
    <location>
        <begin position="122"/>
        <end position="134"/>
    </location>
</feature>